<feature type="transmembrane region" description="Helical" evidence="7">
    <location>
        <begin position="241"/>
        <end position="262"/>
    </location>
</feature>
<feature type="domain" description="VTT" evidence="8">
    <location>
        <begin position="146"/>
        <end position="264"/>
    </location>
</feature>
<protein>
    <recommendedName>
        <fullName evidence="8">VTT domain-containing protein</fullName>
    </recommendedName>
</protein>
<organism evidence="9">
    <name type="scientific">Tetraselmis chuii</name>
    <dbReference type="NCBI Taxonomy" id="63592"/>
    <lineage>
        <taxon>Eukaryota</taxon>
        <taxon>Viridiplantae</taxon>
        <taxon>Chlorophyta</taxon>
        <taxon>core chlorophytes</taxon>
        <taxon>Chlorodendrophyceae</taxon>
        <taxon>Chlorodendrales</taxon>
        <taxon>Chlorodendraceae</taxon>
        <taxon>Tetraselmis</taxon>
    </lineage>
</organism>
<dbReference type="PANTHER" id="PTHR12677:SF59">
    <property type="entry name" value="GOLGI APPARATUS MEMBRANE PROTEIN TVP38-RELATED"/>
    <property type="match status" value="1"/>
</dbReference>
<dbReference type="PANTHER" id="PTHR12677">
    <property type="entry name" value="GOLGI APPARATUS MEMBRANE PROTEIN TVP38-RELATED"/>
    <property type="match status" value="1"/>
</dbReference>
<evidence type="ECO:0000256" key="2">
    <source>
        <dbReference type="ARBA" id="ARBA00022475"/>
    </source>
</evidence>
<feature type="region of interest" description="Disordered" evidence="6">
    <location>
        <begin position="320"/>
        <end position="344"/>
    </location>
</feature>
<feature type="transmembrane region" description="Helical" evidence="7">
    <location>
        <begin position="130"/>
        <end position="150"/>
    </location>
</feature>
<evidence type="ECO:0000256" key="4">
    <source>
        <dbReference type="ARBA" id="ARBA00022989"/>
    </source>
</evidence>
<gene>
    <name evidence="9" type="ORF">TCHU04912_LOCUS5870</name>
</gene>
<evidence type="ECO:0000256" key="7">
    <source>
        <dbReference type="SAM" id="Phobius"/>
    </source>
</evidence>
<dbReference type="AlphaFoldDB" id="A0A7S1SMR2"/>
<feature type="transmembrane region" description="Helical" evidence="7">
    <location>
        <begin position="90"/>
        <end position="110"/>
    </location>
</feature>
<feature type="transmembrane region" description="Helical" evidence="7">
    <location>
        <begin position="282"/>
        <end position="306"/>
    </location>
</feature>
<feature type="region of interest" description="Disordered" evidence="6">
    <location>
        <begin position="1"/>
        <end position="76"/>
    </location>
</feature>
<dbReference type="Pfam" id="PF09335">
    <property type="entry name" value="VTT_dom"/>
    <property type="match status" value="1"/>
</dbReference>
<evidence type="ECO:0000259" key="8">
    <source>
        <dbReference type="Pfam" id="PF09335"/>
    </source>
</evidence>
<dbReference type="EMBL" id="HBGG01011523">
    <property type="protein sequence ID" value="CAD9203635.1"/>
    <property type="molecule type" value="Transcribed_RNA"/>
</dbReference>
<keyword evidence="4 7" id="KW-1133">Transmembrane helix</keyword>
<evidence type="ECO:0000256" key="3">
    <source>
        <dbReference type="ARBA" id="ARBA00022692"/>
    </source>
</evidence>
<evidence type="ECO:0000256" key="1">
    <source>
        <dbReference type="ARBA" id="ARBA00004651"/>
    </source>
</evidence>
<sequence>MTKTSPESPRPESVSESWQSEGSAEIMHRQVNSEKGKSVVDLEAPLSAEADVSEPSTDSIGAVDGPSSTPQDEEELKGCARWWPPSRTTLIKTAVLAAFVGILLFAFLYLRVHEQFGVILQWVEDNKVAGAFAFAGLYAVCVVLFVPGAILSLGAGLLFGVWLGTAVVWVGATIGQTASFPLGRFLFRDWIAAKTAKWKTWQTVEAAISQEAWKIVFLLRLAPLVPYSALNYALGLTSVGFWPYFVTSAIGIIPGTFLYTYFGSLATDIASIVRGEGGPDTTTTIITAVVSGVVIVAVLVLVTYYAKRALRQSLEQLEEGGEAAESEAGHGREAATEPPGASTP</sequence>
<keyword evidence="2" id="KW-1003">Cell membrane</keyword>
<evidence type="ECO:0000313" key="9">
    <source>
        <dbReference type="EMBL" id="CAD9203635.1"/>
    </source>
</evidence>
<feature type="compositionally biased region" description="Low complexity" evidence="6">
    <location>
        <begin position="1"/>
        <end position="17"/>
    </location>
</feature>
<evidence type="ECO:0000256" key="5">
    <source>
        <dbReference type="ARBA" id="ARBA00023136"/>
    </source>
</evidence>
<reference evidence="9" key="1">
    <citation type="submission" date="2021-01" db="EMBL/GenBank/DDBJ databases">
        <authorList>
            <person name="Corre E."/>
            <person name="Pelletier E."/>
            <person name="Niang G."/>
            <person name="Scheremetjew M."/>
            <person name="Finn R."/>
            <person name="Kale V."/>
            <person name="Holt S."/>
            <person name="Cochrane G."/>
            <person name="Meng A."/>
            <person name="Brown T."/>
            <person name="Cohen L."/>
        </authorList>
    </citation>
    <scope>NUCLEOTIDE SEQUENCE</scope>
    <source>
        <strain evidence="9">PLY429</strain>
    </source>
</reference>
<proteinExistence type="predicted"/>
<dbReference type="InterPro" id="IPR015414">
    <property type="entry name" value="TMEM64"/>
</dbReference>
<feature type="transmembrane region" description="Helical" evidence="7">
    <location>
        <begin position="157"/>
        <end position="178"/>
    </location>
</feature>
<keyword evidence="5 7" id="KW-0472">Membrane</keyword>
<evidence type="ECO:0000256" key="6">
    <source>
        <dbReference type="SAM" id="MobiDB-lite"/>
    </source>
</evidence>
<feature type="compositionally biased region" description="Basic and acidic residues" evidence="6">
    <location>
        <begin position="26"/>
        <end position="40"/>
    </location>
</feature>
<keyword evidence="3 7" id="KW-0812">Transmembrane</keyword>
<name>A0A7S1SMR2_9CHLO</name>
<dbReference type="GO" id="GO:0005886">
    <property type="term" value="C:plasma membrane"/>
    <property type="evidence" value="ECO:0007669"/>
    <property type="project" value="UniProtKB-SubCell"/>
</dbReference>
<dbReference type="InterPro" id="IPR032816">
    <property type="entry name" value="VTT_dom"/>
</dbReference>
<comment type="subcellular location">
    <subcellularLocation>
        <location evidence="1">Cell membrane</location>
        <topology evidence="1">Multi-pass membrane protein</topology>
    </subcellularLocation>
</comment>
<feature type="transmembrane region" description="Helical" evidence="7">
    <location>
        <begin position="215"/>
        <end position="234"/>
    </location>
</feature>
<accession>A0A7S1SMR2</accession>